<keyword evidence="2" id="KW-1185">Reference proteome</keyword>
<organism evidence="1 2">
    <name type="scientific">Bordetella phage vB_BbrM_PHB04</name>
    <dbReference type="NCBI Taxonomy" id="2029657"/>
    <lineage>
        <taxon>Viruses</taxon>
        <taxon>Duplodnaviria</taxon>
        <taxon>Heunggongvirae</taxon>
        <taxon>Uroviricota</taxon>
        <taxon>Caudoviricetes</taxon>
        <taxon>Phabquatrovirus</taxon>
        <taxon>Phabquatrovirus PHB04</taxon>
    </lineage>
</organism>
<accession>A0A291L9V7</accession>
<proteinExistence type="predicted"/>
<protein>
    <recommendedName>
        <fullName evidence="3">Tail protein</fullName>
    </recommendedName>
</protein>
<evidence type="ECO:0000313" key="1">
    <source>
        <dbReference type="EMBL" id="ATI15629.1"/>
    </source>
</evidence>
<dbReference type="Pfam" id="PF26461">
    <property type="entry name" value="Phi812_tail_tube"/>
    <property type="match status" value="1"/>
</dbReference>
<evidence type="ECO:0000313" key="2">
    <source>
        <dbReference type="Proteomes" id="UP000228765"/>
    </source>
</evidence>
<dbReference type="KEGG" id="vg:54982885"/>
<evidence type="ECO:0008006" key="3">
    <source>
        <dbReference type="Google" id="ProtNLM"/>
    </source>
</evidence>
<dbReference type="EMBL" id="MF663786">
    <property type="protein sequence ID" value="ATI15629.1"/>
    <property type="molecule type" value="Genomic_DNA"/>
</dbReference>
<dbReference type="Proteomes" id="UP000228765">
    <property type="component" value="Segment"/>
</dbReference>
<dbReference type="GeneID" id="54982885"/>
<dbReference type="RefSeq" id="YP_009792677.1">
    <property type="nucleotide sequence ID" value="NC_047861.1"/>
</dbReference>
<dbReference type="InterPro" id="IPR058640">
    <property type="entry name" value="Phi812_tail_tube"/>
</dbReference>
<reference evidence="1 2" key="1">
    <citation type="submission" date="2017-08" db="EMBL/GenBank/DDBJ databases">
        <title>Complete genome sequence of a novel bacteriophage infecting Bordetella bronchiseptica.</title>
        <authorList>
            <person name="Chen Y."/>
            <person name="Song J."/>
            <person name="Wu B."/>
        </authorList>
    </citation>
    <scope>NUCLEOTIDE SEQUENCE [LARGE SCALE GENOMIC DNA]</scope>
</reference>
<name>A0A291L9V7_9CAUD</name>
<sequence>MRQNLQTRSGNRIVVVFDGKQIGLIQSVDMNDDYAPEPASGIGDIHVTEYVPTMARHSLNVSAMMLNRGAMLQAGIAMENGDAVLQGLVFDFEAYSKDDGTLLRKYVGCSYASGNIQISKHSIVVQSGMFNALDVTGLAA</sequence>